<gene>
    <name evidence="3" type="ORF">Firmicute1046_3320</name>
</gene>
<dbReference type="InterPro" id="IPR049237">
    <property type="entry name" value="DUF2264_C"/>
</dbReference>
<dbReference type="PANTHER" id="PTHR35339">
    <property type="entry name" value="LINALOOL DEHYDRATASE_ISOMERASE DOMAIN-CONTAINING PROTEIN"/>
    <property type="match status" value="1"/>
</dbReference>
<accession>A0A650ENW1</accession>
<evidence type="ECO:0000259" key="1">
    <source>
        <dbReference type="Pfam" id="PF10022"/>
    </source>
</evidence>
<protein>
    <recommendedName>
        <fullName evidence="4">DUF2264 domain-containing protein</fullName>
    </recommendedName>
</protein>
<proteinExistence type="predicted"/>
<dbReference type="InterPro" id="IPR016624">
    <property type="entry name" value="UCP014753"/>
</dbReference>
<feature type="domain" description="DUF2264" evidence="2">
    <location>
        <begin position="387"/>
        <end position="553"/>
    </location>
</feature>
<dbReference type="PANTHER" id="PTHR35339:SF4">
    <property type="entry name" value="LINALOOL DEHYDRATASE_ISOMERASE DOMAIN-CONTAINING PROTEIN"/>
    <property type="match status" value="1"/>
</dbReference>
<evidence type="ECO:0008006" key="4">
    <source>
        <dbReference type="Google" id="ProtNLM"/>
    </source>
</evidence>
<dbReference type="Pfam" id="PF10022">
    <property type="entry name" value="DUF2264"/>
    <property type="match status" value="1"/>
</dbReference>
<dbReference type="AlphaFoldDB" id="A0A650ENW1"/>
<name>A0A650ENW1_9FIRM</name>
<organism evidence="3">
    <name type="scientific">uncultured Bacillota bacterium</name>
    <dbReference type="NCBI Taxonomy" id="344338"/>
    <lineage>
        <taxon>Bacteria</taxon>
        <taxon>Bacillati</taxon>
        <taxon>Bacillota</taxon>
        <taxon>environmental samples</taxon>
    </lineage>
</organism>
<dbReference type="InterPro" id="IPR049349">
    <property type="entry name" value="DUF2264_N"/>
</dbReference>
<reference evidence="3" key="1">
    <citation type="journal article" date="2020" name="J. ISSAAS">
        <title>Lactobacilli and other gastrointestinal microbiota of Peromyscus leucopus, reservoir host for agents of Lyme disease and other zoonoses in North America.</title>
        <authorList>
            <person name="Milovic A."/>
            <person name="Bassam K."/>
            <person name="Shao H."/>
            <person name="Chatzistamou I."/>
            <person name="Tufts D.M."/>
            <person name="Diuk-Wasser M."/>
            <person name="Barbour A.G."/>
        </authorList>
    </citation>
    <scope>NUCLEOTIDE SEQUENCE</scope>
    <source>
        <strain evidence="3">LL40</strain>
    </source>
</reference>
<dbReference type="Pfam" id="PF20938">
    <property type="entry name" value="DUF2264_C"/>
    <property type="match status" value="1"/>
</dbReference>
<evidence type="ECO:0000313" key="3">
    <source>
        <dbReference type="EMBL" id="QGT51256.1"/>
    </source>
</evidence>
<dbReference type="EMBL" id="MN577573">
    <property type="protein sequence ID" value="QGT51256.1"/>
    <property type="molecule type" value="Genomic_DNA"/>
</dbReference>
<feature type="domain" description="DUF2264" evidence="1">
    <location>
        <begin position="6"/>
        <end position="348"/>
    </location>
</feature>
<sequence>MKQYNTKQDWQDLLGKLLLPLQAHYSQQGAHLMLGASGATYEARTISMEAFARPLWGLVPLWAGGGGLSDFEKQYRRGIAAGTNPQSAEYWGDLHDYDQRMVEMAALGYALLLAPEKVWEPLSAEERKNLNNWLLQINSYNSHDNNWKFFAVLVNAGLAHVGGVYSQEAIEFGLKAIESYYIGDGWYSDGKDGCKDYYISFAIHFYSLIYAKTMRNLDSARSEVYLERARQFAQDFVYWFAEDGSAVPYGRSMTYRFAQAAFWSACVYAEAEVFPIGVLKGILLRHIGDWMDAPIFDNGGVLTIGYRYPNLNMSEFYNAPGSPYWALKTFAVLALPDEHPFWSVQPMPLPKLDAVKTLKQADMVAQRCADMVNLYPVGNFQPPGFVHMAEKYSKFVYSSRFGFSVQRSGRTLEEAAPDSMLAFEVDGYIYVRRGVTEGVLENNAIKTVWSPLRGITVRTEIILTAKGHIRRHEITSEFACRAYDCGFAVANDGEQGFEQKADGGSALARNHRESCKVDSETGSGIVFRAVPNTNLMNAMTSIPAVCYEIKEGHCEVETVITTGEYL</sequence>
<evidence type="ECO:0000259" key="2">
    <source>
        <dbReference type="Pfam" id="PF20938"/>
    </source>
</evidence>
<dbReference type="PIRSF" id="PIRSF014753">
    <property type="entry name" value="UCP014753"/>
    <property type="match status" value="1"/>
</dbReference>